<dbReference type="Proteomes" id="UP001530293">
    <property type="component" value="Unassembled WGS sequence"/>
</dbReference>
<protein>
    <submittedName>
        <fullName evidence="2">Uncharacterized protein</fullName>
    </submittedName>
</protein>
<keyword evidence="3" id="KW-1185">Reference proteome</keyword>
<keyword evidence="1" id="KW-0732">Signal</keyword>
<evidence type="ECO:0000313" key="3">
    <source>
        <dbReference type="Proteomes" id="UP001530293"/>
    </source>
</evidence>
<reference evidence="2 3" key="1">
    <citation type="submission" date="2024-10" db="EMBL/GenBank/DDBJ databases">
        <title>Updated reference genomes for cyclostephanoid diatoms.</title>
        <authorList>
            <person name="Roberts W.R."/>
            <person name="Alverson A.J."/>
        </authorList>
    </citation>
    <scope>NUCLEOTIDE SEQUENCE [LARGE SCALE GENOMIC DNA]</scope>
    <source>
        <strain evidence="2 3">AJA232-27</strain>
    </source>
</reference>
<accession>A0ABD3MEL9</accession>
<dbReference type="AlphaFoldDB" id="A0ABD3MEL9"/>
<name>A0ABD3MEL9_9STRA</name>
<feature type="chain" id="PRO_5044783893" evidence="1">
    <location>
        <begin position="19"/>
        <end position="251"/>
    </location>
</feature>
<comment type="caution">
    <text evidence="2">The sequence shown here is derived from an EMBL/GenBank/DDBJ whole genome shotgun (WGS) entry which is preliminary data.</text>
</comment>
<proteinExistence type="predicted"/>
<dbReference type="EMBL" id="JALLBG020000187">
    <property type="protein sequence ID" value="KAL3760386.1"/>
    <property type="molecule type" value="Genomic_DNA"/>
</dbReference>
<dbReference type="InterPro" id="IPR057491">
    <property type="entry name" value="DiatomPyrShell"/>
</dbReference>
<organism evidence="2 3">
    <name type="scientific">Discostella pseudostelligera</name>
    <dbReference type="NCBI Taxonomy" id="259834"/>
    <lineage>
        <taxon>Eukaryota</taxon>
        <taxon>Sar</taxon>
        <taxon>Stramenopiles</taxon>
        <taxon>Ochrophyta</taxon>
        <taxon>Bacillariophyta</taxon>
        <taxon>Coscinodiscophyceae</taxon>
        <taxon>Thalassiosirophycidae</taxon>
        <taxon>Stephanodiscales</taxon>
        <taxon>Stephanodiscaceae</taxon>
        <taxon>Discostella</taxon>
    </lineage>
</organism>
<sequence>MKFVSALLVALAASSADAFSIAAPKASVASTSALSAMATEWDLANIGRSVRIEGSSREHWEFPDPNQEIVQVGIDSNGRPVESLIELWIGPDWTPMKVKAYTEDGMMRPVQSLIGTRNKAAAIDINNTGPGDFPLNAAAAYASPSMVAQRADLLTANQGRYIEGGAVHSVNFDASVNQVQVLLYTDTRQLNAQVELLNGPNNFKQKYEVFTNNGLLNSLYVIFNTPGAGNVVRVTNLAPLEFPCKAFIASV</sequence>
<dbReference type="Pfam" id="PF25192">
    <property type="entry name" value="DiatomPyrShell"/>
    <property type="match status" value="1"/>
</dbReference>
<gene>
    <name evidence="2" type="ORF">ACHAWU_006178</name>
</gene>
<evidence type="ECO:0000313" key="2">
    <source>
        <dbReference type="EMBL" id="KAL3760386.1"/>
    </source>
</evidence>
<feature type="signal peptide" evidence="1">
    <location>
        <begin position="1"/>
        <end position="18"/>
    </location>
</feature>
<evidence type="ECO:0000256" key="1">
    <source>
        <dbReference type="SAM" id="SignalP"/>
    </source>
</evidence>